<reference evidence="2 3" key="1">
    <citation type="journal article" date="2021" name="Elife">
        <title>Chloroplast acquisition without the gene transfer in kleptoplastic sea slugs, Plakobranchus ocellatus.</title>
        <authorList>
            <person name="Maeda T."/>
            <person name="Takahashi S."/>
            <person name="Yoshida T."/>
            <person name="Shimamura S."/>
            <person name="Takaki Y."/>
            <person name="Nagai Y."/>
            <person name="Toyoda A."/>
            <person name="Suzuki Y."/>
            <person name="Arimoto A."/>
            <person name="Ishii H."/>
            <person name="Satoh N."/>
            <person name="Nishiyama T."/>
            <person name="Hasebe M."/>
            <person name="Maruyama T."/>
            <person name="Minagawa J."/>
            <person name="Obokata J."/>
            <person name="Shigenobu S."/>
        </authorList>
    </citation>
    <scope>NUCLEOTIDE SEQUENCE [LARGE SCALE GENOMIC DNA]</scope>
</reference>
<feature type="region of interest" description="Disordered" evidence="1">
    <location>
        <begin position="25"/>
        <end position="65"/>
    </location>
</feature>
<proteinExistence type="predicted"/>
<feature type="region of interest" description="Disordered" evidence="1">
    <location>
        <begin position="80"/>
        <end position="215"/>
    </location>
</feature>
<gene>
    <name evidence="2" type="ORF">PoB_004606000</name>
</gene>
<dbReference type="AlphaFoldDB" id="A0AAV4BG73"/>
<feature type="compositionally biased region" description="Low complexity" evidence="1">
    <location>
        <begin position="192"/>
        <end position="205"/>
    </location>
</feature>
<comment type="caution">
    <text evidence="2">The sequence shown here is derived from an EMBL/GenBank/DDBJ whole genome shotgun (WGS) entry which is preliminary data.</text>
</comment>
<feature type="compositionally biased region" description="Low complexity" evidence="1">
    <location>
        <begin position="97"/>
        <end position="130"/>
    </location>
</feature>
<evidence type="ECO:0000313" key="2">
    <source>
        <dbReference type="EMBL" id="GFO19555.1"/>
    </source>
</evidence>
<feature type="compositionally biased region" description="Polar residues" evidence="1">
    <location>
        <begin position="139"/>
        <end position="154"/>
    </location>
</feature>
<feature type="compositionally biased region" description="Pro residues" evidence="1">
    <location>
        <begin position="175"/>
        <end position="191"/>
    </location>
</feature>
<keyword evidence="3" id="KW-1185">Reference proteome</keyword>
<protein>
    <submittedName>
        <fullName evidence="2">Uncharacterized protein</fullName>
    </submittedName>
</protein>
<name>A0AAV4BG73_9GAST</name>
<feature type="compositionally biased region" description="Polar residues" evidence="1">
    <location>
        <begin position="43"/>
        <end position="58"/>
    </location>
</feature>
<sequence length="365" mass="39578">MLCEDPPSRHAIELSTLKYMESAPVDRTLLAHRLPPPPPPQPGRTSTRNTPRDSSNTRVPGDQFAQLSDCSLSLSFTGRRSNEANSCSTQETTLGDSSSSLSLNHFSLQQQEQQQQHQRQQEPQQQQHQKQQQKHRQQSNIPSISQHNFLSPSGESGVGPPIRRLSCVSAVTVTHPPPQYQPHPQQQPPHQHPSGGVAGSGSSCSHPPPPAPRRLPDYVTVDQCYSASAAGDQDCSTVCLIANFDVGGRGLSGVGTGGGGLTINSVNNNCSNIYNNNAIANNYLSQAYQPPQRRGTVSIGTTQHHHQQLQQQHQVDSGNSSGSGGTARKERTSLRRGIMMRQLSLNPSHERDIHLVAGKVHIGLC</sequence>
<accession>A0AAV4BG73</accession>
<evidence type="ECO:0000256" key="1">
    <source>
        <dbReference type="SAM" id="MobiDB-lite"/>
    </source>
</evidence>
<evidence type="ECO:0000313" key="3">
    <source>
        <dbReference type="Proteomes" id="UP000735302"/>
    </source>
</evidence>
<dbReference type="EMBL" id="BLXT01005065">
    <property type="protein sequence ID" value="GFO19555.1"/>
    <property type="molecule type" value="Genomic_DNA"/>
</dbReference>
<organism evidence="2 3">
    <name type="scientific">Plakobranchus ocellatus</name>
    <dbReference type="NCBI Taxonomy" id="259542"/>
    <lineage>
        <taxon>Eukaryota</taxon>
        <taxon>Metazoa</taxon>
        <taxon>Spiralia</taxon>
        <taxon>Lophotrochozoa</taxon>
        <taxon>Mollusca</taxon>
        <taxon>Gastropoda</taxon>
        <taxon>Heterobranchia</taxon>
        <taxon>Euthyneura</taxon>
        <taxon>Panpulmonata</taxon>
        <taxon>Sacoglossa</taxon>
        <taxon>Placobranchoidea</taxon>
        <taxon>Plakobranchidae</taxon>
        <taxon>Plakobranchus</taxon>
    </lineage>
</organism>
<feature type="compositionally biased region" description="Polar residues" evidence="1">
    <location>
        <begin position="80"/>
        <end position="96"/>
    </location>
</feature>
<dbReference type="Proteomes" id="UP000735302">
    <property type="component" value="Unassembled WGS sequence"/>
</dbReference>
<feature type="region of interest" description="Disordered" evidence="1">
    <location>
        <begin position="290"/>
        <end position="336"/>
    </location>
</feature>